<gene>
    <name evidence="11" type="ORF">Pfra01_002475800</name>
</gene>
<dbReference type="GO" id="GO:0004519">
    <property type="term" value="F:endonuclease activity"/>
    <property type="evidence" value="ECO:0007669"/>
    <property type="project" value="UniProtKB-KW"/>
</dbReference>
<keyword evidence="12" id="KW-1185">Reference proteome</keyword>
<protein>
    <submittedName>
        <fullName evidence="11">Unnamed protein product</fullName>
    </submittedName>
</protein>
<evidence type="ECO:0000313" key="12">
    <source>
        <dbReference type="Proteomes" id="UP001165121"/>
    </source>
</evidence>
<dbReference type="Gene3D" id="3.30.420.10">
    <property type="entry name" value="Ribonuclease H-like superfamily/Ribonuclease H"/>
    <property type="match status" value="1"/>
</dbReference>
<evidence type="ECO:0000256" key="3">
    <source>
        <dbReference type="ARBA" id="ARBA00022759"/>
    </source>
</evidence>
<keyword evidence="8" id="KW-0548">Nucleotidyltransferase</keyword>
<keyword evidence="5" id="KW-0460">Magnesium</keyword>
<evidence type="ECO:0000256" key="1">
    <source>
        <dbReference type="ARBA" id="ARBA00022722"/>
    </source>
</evidence>
<evidence type="ECO:0000256" key="6">
    <source>
        <dbReference type="ARBA" id="ARBA00022908"/>
    </source>
</evidence>
<dbReference type="InterPro" id="IPR012337">
    <property type="entry name" value="RNaseH-like_sf"/>
</dbReference>
<dbReference type="GO" id="GO:0003887">
    <property type="term" value="F:DNA-directed DNA polymerase activity"/>
    <property type="evidence" value="ECO:0007669"/>
    <property type="project" value="UniProtKB-KW"/>
</dbReference>
<dbReference type="EMBL" id="BSXT01004419">
    <property type="protein sequence ID" value="GMF57814.1"/>
    <property type="molecule type" value="Genomic_DNA"/>
</dbReference>
<dbReference type="InterPro" id="IPR039537">
    <property type="entry name" value="Retrotran_Ty1/copia-like"/>
</dbReference>
<dbReference type="SUPFAM" id="SSF53098">
    <property type="entry name" value="Ribonuclease H-like"/>
    <property type="match status" value="1"/>
</dbReference>
<dbReference type="InterPro" id="IPR001584">
    <property type="entry name" value="Integrase_cat-core"/>
</dbReference>
<keyword evidence="2" id="KW-0479">Metal-binding</keyword>
<reference evidence="11" key="1">
    <citation type="submission" date="2023-04" db="EMBL/GenBank/DDBJ databases">
        <title>Phytophthora fragariaefolia NBRC 109709.</title>
        <authorList>
            <person name="Ichikawa N."/>
            <person name="Sato H."/>
            <person name="Tonouchi N."/>
        </authorList>
    </citation>
    <scope>NUCLEOTIDE SEQUENCE</scope>
    <source>
        <strain evidence="11">NBRC 109709</strain>
    </source>
</reference>
<keyword evidence="1" id="KW-0540">Nuclease</keyword>
<evidence type="ECO:0000256" key="9">
    <source>
        <dbReference type="ARBA" id="ARBA00023172"/>
    </source>
</evidence>
<dbReference type="AlphaFoldDB" id="A0A9W6YBJ5"/>
<evidence type="ECO:0000256" key="5">
    <source>
        <dbReference type="ARBA" id="ARBA00022842"/>
    </source>
</evidence>
<dbReference type="GO" id="GO:0046872">
    <property type="term" value="F:metal ion binding"/>
    <property type="evidence" value="ECO:0007669"/>
    <property type="project" value="UniProtKB-KW"/>
</dbReference>
<sequence>MASLGNIKPLGLYGTIGFKYALAVVDDVTAYKGYFEMKSLKEVGAKLTNPITQLEKHLPYTVKRIRTDGGTEFHNTVVKRYCIKKALIFQQSNVESQEENGSAERAHQTVMGNVRCALVGSGMAAKW</sequence>
<dbReference type="GO" id="GO:0016787">
    <property type="term" value="F:hydrolase activity"/>
    <property type="evidence" value="ECO:0007669"/>
    <property type="project" value="UniProtKB-KW"/>
</dbReference>
<dbReference type="Proteomes" id="UP001165121">
    <property type="component" value="Unassembled WGS sequence"/>
</dbReference>
<evidence type="ECO:0000256" key="7">
    <source>
        <dbReference type="ARBA" id="ARBA00022918"/>
    </source>
</evidence>
<keyword evidence="7" id="KW-0695">RNA-directed DNA polymerase</keyword>
<keyword evidence="8" id="KW-0239">DNA-directed DNA polymerase</keyword>
<name>A0A9W6YBJ5_9STRA</name>
<dbReference type="GO" id="GO:0003964">
    <property type="term" value="F:RNA-directed DNA polymerase activity"/>
    <property type="evidence" value="ECO:0007669"/>
    <property type="project" value="UniProtKB-KW"/>
</dbReference>
<dbReference type="PANTHER" id="PTHR42648:SF11">
    <property type="entry name" value="TRANSPOSON TY4-P GAG-POL POLYPROTEIN"/>
    <property type="match status" value="1"/>
</dbReference>
<comment type="caution">
    <text evidence="11">The sequence shown here is derived from an EMBL/GenBank/DDBJ whole genome shotgun (WGS) entry which is preliminary data.</text>
</comment>
<feature type="domain" description="Integrase catalytic" evidence="10">
    <location>
        <begin position="1"/>
        <end position="127"/>
    </location>
</feature>
<organism evidence="11 12">
    <name type="scientific">Phytophthora fragariaefolia</name>
    <dbReference type="NCBI Taxonomy" id="1490495"/>
    <lineage>
        <taxon>Eukaryota</taxon>
        <taxon>Sar</taxon>
        <taxon>Stramenopiles</taxon>
        <taxon>Oomycota</taxon>
        <taxon>Peronosporomycetes</taxon>
        <taxon>Peronosporales</taxon>
        <taxon>Peronosporaceae</taxon>
        <taxon>Phytophthora</taxon>
    </lineage>
</organism>
<evidence type="ECO:0000256" key="4">
    <source>
        <dbReference type="ARBA" id="ARBA00022801"/>
    </source>
</evidence>
<keyword evidence="6" id="KW-0229">DNA integration</keyword>
<dbReference type="GO" id="GO:0015074">
    <property type="term" value="P:DNA integration"/>
    <property type="evidence" value="ECO:0007669"/>
    <property type="project" value="UniProtKB-KW"/>
</dbReference>
<evidence type="ECO:0000256" key="2">
    <source>
        <dbReference type="ARBA" id="ARBA00022723"/>
    </source>
</evidence>
<keyword evidence="4" id="KW-0378">Hydrolase</keyword>
<keyword evidence="8" id="KW-0808">Transferase</keyword>
<dbReference type="PROSITE" id="PS50994">
    <property type="entry name" value="INTEGRASE"/>
    <property type="match status" value="1"/>
</dbReference>
<dbReference type="GO" id="GO:0003676">
    <property type="term" value="F:nucleic acid binding"/>
    <property type="evidence" value="ECO:0007669"/>
    <property type="project" value="InterPro"/>
</dbReference>
<evidence type="ECO:0000313" key="11">
    <source>
        <dbReference type="EMBL" id="GMF57814.1"/>
    </source>
</evidence>
<evidence type="ECO:0000256" key="8">
    <source>
        <dbReference type="ARBA" id="ARBA00022932"/>
    </source>
</evidence>
<accession>A0A9W6YBJ5</accession>
<dbReference type="GO" id="GO:0006310">
    <property type="term" value="P:DNA recombination"/>
    <property type="evidence" value="ECO:0007669"/>
    <property type="project" value="UniProtKB-KW"/>
</dbReference>
<proteinExistence type="predicted"/>
<keyword evidence="9" id="KW-0233">DNA recombination</keyword>
<evidence type="ECO:0000259" key="10">
    <source>
        <dbReference type="PROSITE" id="PS50994"/>
    </source>
</evidence>
<dbReference type="OrthoDB" id="6772736at2759"/>
<keyword evidence="3" id="KW-0255">Endonuclease</keyword>
<dbReference type="InterPro" id="IPR036397">
    <property type="entry name" value="RNaseH_sf"/>
</dbReference>
<dbReference type="PANTHER" id="PTHR42648">
    <property type="entry name" value="TRANSPOSASE, PUTATIVE-RELATED"/>
    <property type="match status" value="1"/>
</dbReference>